<comment type="subcellular location">
    <subcellularLocation>
        <location evidence="1">Mitochondrion inner membrane</location>
        <topology evidence="1">Multi-pass membrane protein</topology>
    </subcellularLocation>
</comment>
<dbReference type="OrthoDB" id="1913277at2759"/>
<evidence type="ECO:0000256" key="4">
    <source>
        <dbReference type="ARBA" id="ARBA00022989"/>
    </source>
</evidence>
<dbReference type="Pfam" id="PF02466">
    <property type="entry name" value="Tim17"/>
    <property type="match status" value="1"/>
</dbReference>
<organism evidence="7 8">
    <name type="scientific">Naematelia encephala</name>
    <dbReference type="NCBI Taxonomy" id="71784"/>
    <lineage>
        <taxon>Eukaryota</taxon>
        <taxon>Fungi</taxon>
        <taxon>Dikarya</taxon>
        <taxon>Basidiomycota</taxon>
        <taxon>Agaricomycotina</taxon>
        <taxon>Tremellomycetes</taxon>
        <taxon>Tremellales</taxon>
        <taxon>Naemateliaceae</taxon>
        <taxon>Naematelia</taxon>
    </lineage>
</organism>
<dbReference type="STRING" id="71784.A0A1Y2B6P3"/>
<protein>
    <submittedName>
        <fullName evidence="7">Tim17/Tim22/Tim23/Pmp24 family-domain-containing protein</fullName>
    </submittedName>
</protein>
<keyword evidence="5" id="KW-0496">Mitochondrion</keyword>
<dbReference type="InParanoid" id="A0A1Y2B6P3"/>
<dbReference type="GO" id="GO:0045271">
    <property type="term" value="C:respiratory chain complex I"/>
    <property type="evidence" value="ECO:0007669"/>
    <property type="project" value="InterPro"/>
</dbReference>
<accession>A0A1Y2B6P3</accession>
<evidence type="ECO:0000256" key="2">
    <source>
        <dbReference type="ARBA" id="ARBA00022692"/>
    </source>
</evidence>
<dbReference type="Proteomes" id="UP000193986">
    <property type="component" value="Unassembled WGS sequence"/>
</dbReference>
<evidence type="ECO:0000313" key="7">
    <source>
        <dbReference type="EMBL" id="ORY30394.1"/>
    </source>
</evidence>
<keyword evidence="2" id="KW-0812">Transmembrane</keyword>
<dbReference type="EMBL" id="MCFC01000020">
    <property type="protein sequence ID" value="ORY30394.1"/>
    <property type="molecule type" value="Genomic_DNA"/>
</dbReference>
<reference evidence="7 8" key="1">
    <citation type="submission" date="2016-07" db="EMBL/GenBank/DDBJ databases">
        <title>Pervasive Adenine N6-methylation of Active Genes in Fungi.</title>
        <authorList>
            <consortium name="DOE Joint Genome Institute"/>
            <person name="Mondo S.J."/>
            <person name="Dannebaum R.O."/>
            <person name="Kuo R.C."/>
            <person name="Labutti K."/>
            <person name="Haridas S."/>
            <person name="Kuo A."/>
            <person name="Salamov A."/>
            <person name="Ahrendt S.R."/>
            <person name="Lipzen A."/>
            <person name="Sullivan W."/>
            <person name="Andreopoulos W.B."/>
            <person name="Clum A."/>
            <person name="Lindquist E."/>
            <person name="Daum C."/>
            <person name="Ramamoorthy G.K."/>
            <person name="Gryganskyi A."/>
            <person name="Culley D."/>
            <person name="Magnuson J.K."/>
            <person name="James T.Y."/>
            <person name="O'Malley M.A."/>
            <person name="Stajich J.E."/>
            <person name="Spatafora J.W."/>
            <person name="Visel A."/>
            <person name="Grigoriev I.V."/>
        </authorList>
    </citation>
    <scope>NUCLEOTIDE SEQUENCE [LARGE SCALE GENOMIC DNA]</scope>
    <source>
        <strain evidence="7 8">68-887.2</strain>
    </source>
</reference>
<evidence type="ECO:0000256" key="1">
    <source>
        <dbReference type="ARBA" id="ARBA00004448"/>
    </source>
</evidence>
<gene>
    <name evidence="7" type="ORF">BCR39DRAFT_466598</name>
</gene>
<name>A0A1Y2B6P3_9TREE</name>
<proteinExistence type="predicted"/>
<dbReference type="PANTHER" id="PTHR21382">
    <property type="entry name" value="NADH-UBIQUINONE OXIDOREDUCTASE SUBUNIT"/>
    <property type="match status" value="1"/>
</dbReference>
<keyword evidence="4" id="KW-1133">Transmembrane helix</keyword>
<sequence>MRSHPLLPPIPSSTSSSHYFFPSPAEAHVYHPKPTLYNTASGGAIGAAFGTVVSAIKNATQQHDKGAIGVFTRTGSSITFFAALVGTYAAAEAITSNVRATEDPWNGAVGGCAAGFIAGIQRKSLPVAVGQCAFMGTVIGAYQTAGVDVSNS</sequence>
<evidence type="ECO:0000256" key="5">
    <source>
        <dbReference type="ARBA" id="ARBA00023128"/>
    </source>
</evidence>
<keyword evidence="6" id="KW-0472">Membrane</keyword>
<evidence type="ECO:0000313" key="8">
    <source>
        <dbReference type="Proteomes" id="UP000193986"/>
    </source>
</evidence>
<evidence type="ECO:0000256" key="6">
    <source>
        <dbReference type="ARBA" id="ARBA00023136"/>
    </source>
</evidence>
<dbReference type="GO" id="GO:0005743">
    <property type="term" value="C:mitochondrial inner membrane"/>
    <property type="evidence" value="ECO:0007669"/>
    <property type="project" value="UniProtKB-SubCell"/>
</dbReference>
<dbReference type="InterPro" id="IPR039205">
    <property type="entry name" value="NDUFA11"/>
</dbReference>
<comment type="caution">
    <text evidence="7">The sequence shown here is derived from an EMBL/GenBank/DDBJ whole genome shotgun (WGS) entry which is preliminary data.</text>
</comment>
<dbReference type="PANTHER" id="PTHR21382:SF1">
    <property type="entry name" value="NADH DEHYDROGENASE [UBIQUINONE] 1 ALPHA SUBCOMPLEX SUBUNIT 11"/>
    <property type="match status" value="1"/>
</dbReference>
<evidence type="ECO:0000256" key="3">
    <source>
        <dbReference type="ARBA" id="ARBA00022792"/>
    </source>
</evidence>
<keyword evidence="8" id="KW-1185">Reference proteome</keyword>
<keyword evidence="3" id="KW-0999">Mitochondrion inner membrane</keyword>
<dbReference type="AlphaFoldDB" id="A0A1Y2B6P3"/>
<dbReference type="GO" id="GO:0006120">
    <property type="term" value="P:mitochondrial electron transport, NADH to ubiquinone"/>
    <property type="evidence" value="ECO:0007669"/>
    <property type="project" value="InterPro"/>
</dbReference>